<reference evidence="9 10" key="1">
    <citation type="submission" date="2016-10" db="EMBL/GenBank/DDBJ databases">
        <authorList>
            <person name="de Groot N.N."/>
        </authorList>
    </citation>
    <scope>NUCLEOTIDE SEQUENCE [LARGE SCALE GENOMIC DNA]</scope>
    <source>
        <strain evidence="9 10">DSM 27842</strain>
    </source>
</reference>
<dbReference type="Pfam" id="PF00027">
    <property type="entry name" value="cNMP_binding"/>
    <property type="match status" value="1"/>
</dbReference>
<dbReference type="PANTHER" id="PTHR43394">
    <property type="entry name" value="ATP-DEPENDENT PERMEASE MDL1, MITOCHONDRIAL"/>
    <property type="match status" value="1"/>
</dbReference>
<dbReference type="GO" id="GO:0005524">
    <property type="term" value="F:ATP binding"/>
    <property type="evidence" value="ECO:0007669"/>
    <property type="project" value="InterPro"/>
</dbReference>
<dbReference type="GO" id="GO:0016887">
    <property type="term" value="F:ATP hydrolysis activity"/>
    <property type="evidence" value="ECO:0007669"/>
    <property type="project" value="InterPro"/>
</dbReference>
<dbReference type="EMBL" id="FODS01000007">
    <property type="protein sequence ID" value="SEO56624.1"/>
    <property type="molecule type" value="Genomic_DNA"/>
</dbReference>
<dbReference type="Pfam" id="PF00664">
    <property type="entry name" value="ABC_membrane"/>
    <property type="match status" value="1"/>
</dbReference>
<evidence type="ECO:0000256" key="4">
    <source>
        <dbReference type="ARBA" id="ARBA00023136"/>
    </source>
</evidence>
<dbReference type="STRING" id="569882.SAMN04490248_1079"/>
<dbReference type="InterPro" id="IPR000595">
    <property type="entry name" value="cNMP-bd_dom"/>
</dbReference>
<dbReference type="Gene3D" id="2.60.120.10">
    <property type="entry name" value="Jelly Rolls"/>
    <property type="match status" value="1"/>
</dbReference>
<evidence type="ECO:0000313" key="10">
    <source>
        <dbReference type="Proteomes" id="UP000198893"/>
    </source>
</evidence>
<dbReference type="PROSITE" id="PS50042">
    <property type="entry name" value="CNMP_BINDING_3"/>
    <property type="match status" value="1"/>
</dbReference>
<keyword evidence="4 5" id="KW-0472">Membrane</keyword>
<dbReference type="InterPro" id="IPR027417">
    <property type="entry name" value="P-loop_NTPase"/>
</dbReference>
<dbReference type="InterPro" id="IPR014710">
    <property type="entry name" value="RmlC-like_jellyroll"/>
</dbReference>
<organism evidence="9 10">
    <name type="scientific">Salinihabitans flavidus</name>
    <dbReference type="NCBI Taxonomy" id="569882"/>
    <lineage>
        <taxon>Bacteria</taxon>
        <taxon>Pseudomonadati</taxon>
        <taxon>Pseudomonadota</taxon>
        <taxon>Alphaproteobacteria</taxon>
        <taxon>Rhodobacterales</taxon>
        <taxon>Roseobacteraceae</taxon>
        <taxon>Salinihabitans</taxon>
    </lineage>
</organism>
<name>A0A1H8QS38_9RHOB</name>
<dbReference type="GO" id="GO:0005886">
    <property type="term" value="C:plasma membrane"/>
    <property type="evidence" value="ECO:0007669"/>
    <property type="project" value="UniProtKB-SubCell"/>
</dbReference>
<dbReference type="CDD" id="cd07346">
    <property type="entry name" value="ABC_6TM_exporters"/>
    <property type="match status" value="1"/>
</dbReference>
<feature type="domain" description="ABC transporter" evidence="7">
    <location>
        <begin position="360"/>
        <end position="888"/>
    </location>
</feature>
<gene>
    <name evidence="9" type="ORF">SAMN04490248_1079</name>
</gene>
<dbReference type="PROSITE" id="PS50929">
    <property type="entry name" value="ABC_TM1F"/>
    <property type="match status" value="1"/>
</dbReference>
<dbReference type="SUPFAM" id="SSF90123">
    <property type="entry name" value="ABC transporter transmembrane region"/>
    <property type="match status" value="1"/>
</dbReference>
<keyword evidence="3 5" id="KW-1133">Transmembrane helix</keyword>
<keyword evidence="2 5" id="KW-0812">Transmembrane</keyword>
<dbReference type="SUPFAM" id="SSF51206">
    <property type="entry name" value="cAMP-binding domain-like"/>
    <property type="match status" value="1"/>
</dbReference>
<feature type="transmembrane region" description="Helical" evidence="5">
    <location>
        <begin position="270"/>
        <end position="288"/>
    </location>
</feature>
<dbReference type="Gene3D" id="1.20.1560.10">
    <property type="entry name" value="ABC transporter type 1, transmembrane domain"/>
    <property type="match status" value="1"/>
</dbReference>
<dbReference type="AlphaFoldDB" id="A0A1H8QS38"/>
<comment type="subcellular location">
    <subcellularLocation>
        <location evidence="1">Cell membrane</location>
        <topology evidence="1">Multi-pass membrane protein</topology>
    </subcellularLocation>
</comment>
<evidence type="ECO:0000256" key="5">
    <source>
        <dbReference type="SAM" id="Phobius"/>
    </source>
</evidence>
<evidence type="ECO:0000313" key="9">
    <source>
        <dbReference type="EMBL" id="SEO56624.1"/>
    </source>
</evidence>
<evidence type="ECO:0000259" key="6">
    <source>
        <dbReference type="PROSITE" id="PS50042"/>
    </source>
</evidence>
<dbReference type="InterPro" id="IPR011527">
    <property type="entry name" value="ABC1_TM_dom"/>
</dbReference>
<evidence type="ECO:0000256" key="3">
    <source>
        <dbReference type="ARBA" id="ARBA00022989"/>
    </source>
</evidence>
<feature type="domain" description="Cyclic nucleotide-binding" evidence="6">
    <location>
        <begin position="897"/>
        <end position="1001"/>
    </location>
</feature>
<dbReference type="InterPro" id="IPR036640">
    <property type="entry name" value="ABC1_TM_sf"/>
</dbReference>
<proteinExistence type="predicted"/>
<dbReference type="CDD" id="cd00038">
    <property type="entry name" value="CAP_ED"/>
    <property type="match status" value="1"/>
</dbReference>
<feature type="transmembrane region" description="Helical" evidence="5">
    <location>
        <begin position="29"/>
        <end position="46"/>
    </location>
</feature>
<feature type="transmembrane region" description="Helical" evidence="5">
    <location>
        <begin position="74"/>
        <end position="93"/>
    </location>
</feature>
<accession>A0A1H8QS38</accession>
<dbReference type="InterPro" id="IPR018490">
    <property type="entry name" value="cNMP-bd_dom_sf"/>
</dbReference>
<evidence type="ECO:0000259" key="7">
    <source>
        <dbReference type="PROSITE" id="PS50893"/>
    </source>
</evidence>
<dbReference type="GO" id="GO:0015421">
    <property type="term" value="F:ABC-type oligopeptide transporter activity"/>
    <property type="evidence" value="ECO:0007669"/>
    <property type="project" value="TreeGrafter"/>
</dbReference>
<keyword evidence="10" id="KW-1185">Reference proteome</keyword>
<feature type="domain" description="ABC transmembrane type-1" evidence="8">
    <location>
        <begin position="50"/>
        <end position="323"/>
    </location>
</feature>
<evidence type="ECO:0000256" key="2">
    <source>
        <dbReference type="ARBA" id="ARBA00022692"/>
    </source>
</evidence>
<evidence type="ECO:0000256" key="1">
    <source>
        <dbReference type="ARBA" id="ARBA00004651"/>
    </source>
</evidence>
<protein>
    <submittedName>
        <fullName evidence="9">ABC-type multidrug transport system, ATPase and permease component</fullName>
    </submittedName>
</protein>
<evidence type="ECO:0000259" key="8">
    <source>
        <dbReference type="PROSITE" id="PS50929"/>
    </source>
</evidence>
<sequence>MVTGHCRGGGPIERSLFSFIWKYSKRDQLLLLLLTAFLFPLLYLTLELPKRIINDAIGAGQSTVNVLGVEMSQVGFLVLLCFAFLASVLAHGLTKMRINTMKGILAERMLRRFRYTLISRILRFPQPYLQRTSQGELVSMVTAEAEPMGGMMGDAISQPVLQAGQMLTILGFLFAQSVWFGLASVALIPLQAWIIPRLQRQINRHNKERIREVRALAGEIGESAQGAATLRTHGGWRYRQAVITHRLGTLFDIRLVIYTKKFFMKFLNNFISQLTPFVFFLAGGYLVIQGNVSIGALVAALSAYKDLSAPWKELLTYYNQVQELSQRWELITERFAPAGMVDESLFEGEPEEIPHLRGDIELRDVSVRDSDGTTVLDDIDVTLQGGGMIAVTSPDEEDRHTLTALLTRELMPSSGKLVIAGHDLGTLHQRVIAARIGVAERRPYVFDGTLGENAMMALRAVPHGTAGIPEGEETDAAHRIHESERSGNSADPIYASWLSPAAAGLNDTEELLDWWLALMDAAGSGNELYSRGLDQCFSPDDHPELAKELVSLRPKVAEALREAGLDNCYHPFDPDRYNPALPVADNLFFATRRCNGAEQDLTAASGLLAVLRDTGLAPGMLKLSQEVIDMLNQTFGTDGTDHPLFQRLGLDPDTYRQSVDLVKKSRDSGLDALSDEEQALILSLPLEISAEQIGPAFTDEMKDLILELRQSRDGRLDPPMSEIFAPLSEDRFAEGLSVLENAVFGKLSSASSARTGQLREVVAGVLAEAGLRRQVAELLYAIHTGMGGAALPSVFAVPLALTRAAIKRPDILILDGLLSGHDTEARVSVCERLRELLPDTTLIVMEETLDVGGTFDQHIELEHGRIRDGEGVAEGEEDNAAAADLARKMRALSGTELFSGLPRKQVRLLAFGAKWFEAEEGDVIFRKGDAGTDGAYLILEGEAGIYLPVEDGPDKLITTAGPGKLVGELALIRKVPRALDMRAHTPLRALRLGESEFLAVVENDAATAYKILQVVAGYLG</sequence>
<dbReference type="Gene3D" id="3.40.50.300">
    <property type="entry name" value="P-loop containing nucleotide triphosphate hydrolases"/>
    <property type="match status" value="2"/>
</dbReference>
<dbReference type="PROSITE" id="PS50893">
    <property type="entry name" value="ABC_TRANSPORTER_2"/>
    <property type="match status" value="1"/>
</dbReference>
<dbReference type="InterPro" id="IPR039421">
    <property type="entry name" value="Type_1_exporter"/>
</dbReference>
<dbReference type="SMART" id="SM00100">
    <property type="entry name" value="cNMP"/>
    <property type="match status" value="1"/>
</dbReference>
<dbReference type="InterPro" id="IPR003439">
    <property type="entry name" value="ABC_transporter-like_ATP-bd"/>
</dbReference>
<dbReference type="Proteomes" id="UP000198893">
    <property type="component" value="Unassembled WGS sequence"/>
</dbReference>
<dbReference type="SUPFAM" id="SSF52540">
    <property type="entry name" value="P-loop containing nucleoside triphosphate hydrolases"/>
    <property type="match status" value="1"/>
</dbReference>
<dbReference type="PANTHER" id="PTHR43394:SF1">
    <property type="entry name" value="ATP-BINDING CASSETTE SUB-FAMILY B MEMBER 10, MITOCHONDRIAL"/>
    <property type="match status" value="1"/>
</dbReference>